<evidence type="ECO:0000256" key="4">
    <source>
        <dbReference type="ARBA" id="ARBA00022679"/>
    </source>
</evidence>
<dbReference type="Proteomes" id="UP001501116">
    <property type="component" value="Unassembled WGS sequence"/>
</dbReference>
<protein>
    <submittedName>
        <fullName evidence="10">Glycosyltransferase family 39 protein</fullName>
    </submittedName>
</protein>
<dbReference type="PANTHER" id="PTHR33908">
    <property type="entry name" value="MANNOSYLTRANSFERASE YKCB-RELATED"/>
    <property type="match status" value="1"/>
</dbReference>
<dbReference type="InterPro" id="IPR050297">
    <property type="entry name" value="LipidA_mod_glycosyltrf_83"/>
</dbReference>
<feature type="transmembrane region" description="Helical" evidence="8">
    <location>
        <begin position="118"/>
        <end position="138"/>
    </location>
</feature>
<keyword evidence="3" id="KW-0328">Glycosyltransferase</keyword>
<keyword evidence="2" id="KW-1003">Cell membrane</keyword>
<keyword evidence="11" id="KW-1185">Reference proteome</keyword>
<feature type="transmembrane region" description="Helical" evidence="8">
    <location>
        <begin position="282"/>
        <end position="299"/>
    </location>
</feature>
<dbReference type="RefSeq" id="WP_344428395.1">
    <property type="nucleotide sequence ID" value="NZ_BAAANN010000034.1"/>
</dbReference>
<dbReference type="InterPro" id="IPR038731">
    <property type="entry name" value="RgtA/B/C-like"/>
</dbReference>
<keyword evidence="6 8" id="KW-1133">Transmembrane helix</keyword>
<comment type="caution">
    <text evidence="10">The sequence shown here is derived from an EMBL/GenBank/DDBJ whole genome shotgun (WGS) entry which is preliminary data.</text>
</comment>
<evidence type="ECO:0000256" key="3">
    <source>
        <dbReference type="ARBA" id="ARBA00022676"/>
    </source>
</evidence>
<feature type="transmembrane region" description="Helical" evidence="8">
    <location>
        <begin position="165"/>
        <end position="196"/>
    </location>
</feature>
<evidence type="ECO:0000259" key="9">
    <source>
        <dbReference type="Pfam" id="PF13231"/>
    </source>
</evidence>
<keyword evidence="4" id="KW-0808">Transferase</keyword>
<organism evidence="10 11">
    <name type="scientific">Amycolatopsis minnesotensis</name>
    <dbReference type="NCBI Taxonomy" id="337894"/>
    <lineage>
        <taxon>Bacteria</taxon>
        <taxon>Bacillati</taxon>
        <taxon>Actinomycetota</taxon>
        <taxon>Actinomycetes</taxon>
        <taxon>Pseudonocardiales</taxon>
        <taxon>Pseudonocardiaceae</taxon>
        <taxon>Amycolatopsis</taxon>
    </lineage>
</organism>
<gene>
    <name evidence="10" type="ORF">GCM10009754_67360</name>
</gene>
<feature type="domain" description="Glycosyltransferase RgtA/B/C/D-like" evidence="9">
    <location>
        <begin position="65"/>
        <end position="225"/>
    </location>
</feature>
<evidence type="ECO:0000256" key="5">
    <source>
        <dbReference type="ARBA" id="ARBA00022692"/>
    </source>
</evidence>
<evidence type="ECO:0000313" key="11">
    <source>
        <dbReference type="Proteomes" id="UP001501116"/>
    </source>
</evidence>
<sequence>MHQTQAVTERDRAATVPAFAAPAVFLIAAVVVAAHLAVSAGTEYYLDETYMLGLARHPLEWGYADQPPIAVLVAWLADHVAPGSMFALHVVPALATGATLVFAALTARELGADRRAQVITVLATVGGVWLMMSGHFLAPYTLEPLEWGLLFFLLVRWLRTRQDRLLVWFGVVMGISAETKFQVLLLAAVLLVAVLVCGPRELLARPMLWLGAAIAVLLAAPTLLWQLNHGWPQLKMGAVVGAEAQFLAGGRPGVTIALLVFAGIAGTYLVCYGLWRLLREPDHRFLAVTFLALFVFFVITLGRQYYLQGFYPVLIAAGAVGLQRRREDGGRRWRWAVWPAAALSVATAVGMLIVSWTIINPAGGSVGQRLATGAGQVYQGLSPQQRERTAVFGESYVVAADLDVFGPEHGLPLAYSGNRGYGYLAPPADTQDQVLYVGRDPKELRPFFASVQRLQVLGDDGYAVWTCTGKRASWQDIWPKITTLTVS</sequence>
<feature type="transmembrane region" description="Helical" evidence="8">
    <location>
        <begin position="12"/>
        <end position="38"/>
    </location>
</feature>
<keyword evidence="7 8" id="KW-0472">Membrane</keyword>
<dbReference type="EMBL" id="BAAANN010000034">
    <property type="protein sequence ID" value="GAA1981152.1"/>
    <property type="molecule type" value="Genomic_DNA"/>
</dbReference>
<reference evidence="10 11" key="1">
    <citation type="journal article" date="2019" name="Int. J. Syst. Evol. Microbiol.">
        <title>The Global Catalogue of Microorganisms (GCM) 10K type strain sequencing project: providing services to taxonomists for standard genome sequencing and annotation.</title>
        <authorList>
            <consortium name="The Broad Institute Genomics Platform"/>
            <consortium name="The Broad Institute Genome Sequencing Center for Infectious Disease"/>
            <person name="Wu L."/>
            <person name="Ma J."/>
        </authorList>
    </citation>
    <scope>NUCLEOTIDE SEQUENCE [LARGE SCALE GENOMIC DNA]</scope>
    <source>
        <strain evidence="10 11">JCM 14545</strain>
    </source>
</reference>
<evidence type="ECO:0000256" key="1">
    <source>
        <dbReference type="ARBA" id="ARBA00004651"/>
    </source>
</evidence>
<keyword evidence="5 8" id="KW-0812">Transmembrane</keyword>
<name>A0ABN2S6C9_9PSEU</name>
<accession>A0ABN2S6C9</accession>
<evidence type="ECO:0000256" key="8">
    <source>
        <dbReference type="SAM" id="Phobius"/>
    </source>
</evidence>
<evidence type="ECO:0000313" key="10">
    <source>
        <dbReference type="EMBL" id="GAA1981152.1"/>
    </source>
</evidence>
<feature type="transmembrane region" description="Helical" evidence="8">
    <location>
        <begin position="86"/>
        <end position="106"/>
    </location>
</feature>
<comment type="subcellular location">
    <subcellularLocation>
        <location evidence="1">Cell membrane</location>
        <topology evidence="1">Multi-pass membrane protein</topology>
    </subcellularLocation>
</comment>
<feature type="transmembrane region" description="Helical" evidence="8">
    <location>
        <begin position="208"/>
        <end position="227"/>
    </location>
</feature>
<evidence type="ECO:0000256" key="7">
    <source>
        <dbReference type="ARBA" id="ARBA00023136"/>
    </source>
</evidence>
<dbReference type="PANTHER" id="PTHR33908:SF11">
    <property type="entry name" value="MEMBRANE PROTEIN"/>
    <property type="match status" value="1"/>
</dbReference>
<evidence type="ECO:0000256" key="2">
    <source>
        <dbReference type="ARBA" id="ARBA00022475"/>
    </source>
</evidence>
<feature type="transmembrane region" description="Helical" evidence="8">
    <location>
        <begin position="254"/>
        <end position="275"/>
    </location>
</feature>
<dbReference type="Pfam" id="PF13231">
    <property type="entry name" value="PMT_2"/>
    <property type="match status" value="1"/>
</dbReference>
<proteinExistence type="predicted"/>
<feature type="transmembrane region" description="Helical" evidence="8">
    <location>
        <begin position="335"/>
        <end position="359"/>
    </location>
</feature>
<evidence type="ECO:0000256" key="6">
    <source>
        <dbReference type="ARBA" id="ARBA00022989"/>
    </source>
</evidence>